<protein>
    <submittedName>
        <fullName evidence="2">Uncharacterized protein</fullName>
    </submittedName>
</protein>
<sequence>MSELVFRGSYSATSGAQYLGVLHVMPVVVLPLASVKSRDRPKSANRTMPRSTRMLPGLMSLCRTFCSCKNSSAVARQPKKVRSSGRLDAVKISNSQQTPQCDGVSGALKVGFQQQAALSLPCYGS</sequence>
<evidence type="ECO:0000313" key="2">
    <source>
        <dbReference type="EMBL" id="CAI6333359.1"/>
    </source>
</evidence>
<accession>A0A9W4UDH5</accession>
<reference evidence="2" key="1">
    <citation type="submission" date="2023-01" db="EMBL/GenBank/DDBJ databases">
        <authorList>
            <person name="Van Ghelder C."/>
            <person name="Rancurel C."/>
        </authorList>
    </citation>
    <scope>NUCLEOTIDE SEQUENCE</scope>
    <source>
        <strain evidence="2">CNCM I-4278</strain>
    </source>
</reference>
<keyword evidence="3" id="KW-1185">Reference proteome</keyword>
<name>A0A9W4UDH5_9PLEO</name>
<evidence type="ECO:0000256" key="1">
    <source>
        <dbReference type="SAM" id="Phobius"/>
    </source>
</evidence>
<dbReference type="EMBL" id="CAOQHR010000004">
    <property type="protein sequence ID" value="CAI6333359.1"/>
    <property type="molecule type" value="Genomic_DNA"/>
</dbReference>
<dbReference type="Proteomes" id="UP001152607">
    <property type="component" value="Unassembled WGS sequence"/>
</dbReference>
<keyword evidence="1" id="KW-1133">Transmembrane helix</keyword>
<proteinExistence type="predicted"/>
<evidence type="ECO:0000313" key="3">
    <source>
        <dbReference type="Proteomes" id="UP001152607"/>
    </source>
</evidence>
<gene>
    <name evidence="2" type="ORF">PDIGIT_LOCUS6397</name>
</gene>
<keyword evidence="1" id="KW-0472">Membrane</keyword>
<dbReference type="AlphaFoldDB" id="A0A9W4UDH5"/>
<keyword evidence="1" id="KW-0812">Transmembrane</keyword>
<feature type="transmembrane region" description="Helical" evidence="1">
    <location>
        <begin position="15"/>
        <end position="33"/>
    </location>
</feature>
<organism evidence="2 3">
    <name type="scientific">Periconia digitata</name>
    <dbReference type="NCBI Taxonomy" id="1303443"/>
    <lineage>
        <taxon>Eukaryota</taxon>
        <taxon>Fungi</taxon>
        <taxon>Dikarya</taxon>
        <taxon>Ascomycota</taxon>
        <taxon>Pezizomycotina</taxon>
        <taxon>Dothideomycetes</taxon>
        <taxon>Pleosporomycetidae</taxon>
        <taxon>Pleosporales</taxon>
        <taxon>Massarineae</taxon>
        <taxon>Periconiaceae</taxon>
        <taxon>Periconia</taxon>
    </lineage>
</organism>
<comment type="caution">
    <text evidence="2">The sequence shown here is derived from an EMBL/GenBank/DDBJ whole genome shotgun (WGS) entry which is preliminary data.</text>
</comment>